<evidence type="ECO:0000313" key="2">
    <source>
        <dbReference type="EMBL" id="VDN11240.1"/>
    </source>
</evidence>
<dbReference type="PANTHER" id="PTHR12509:SF9">
    <property type="entry name" value="SPERM FLAGELLAR PROTEIN 1 ISOFORM X1"/>
    <property type="match status" value="1"/>
</dbReference>
<dbReference type="InterPro" id="IPR001715">
    <property type="entry name" value="CH_dom"/>
</dbReference>
<dbReference type="PANTHER" id="PTHR12509">
    <property type="entry name" value="SPERMATOGENESIS-ASSOCIATED 4-RELATED"/>
    <property type="match status" value="1"/>
</dbReference>
<reference evidence="2 3" key="1">
    <citation type="submission" date="2018-11" db="EMBL/GenBank/DDBJ databases">
        <authorList>
            <consortium name="Pathogen Informatics"/>
        </authorList>
    </citation>
    <scope>NUCLEOTIDE SEQUENCE [LARGE SCALE GENOMIC DNA]</scope>
</reference>
<organism evidence="2 3">
    <name type="scientific">Dibothriocephalus latus</name>
    <name type="common">Fish tapeworm</name>
    <name type="synonym">Diphyllobothrium latum</name>
    <dbReference type="NCBI Taxonomy" id="60516"/>
    <lineage>
        <taxon>Eukaryota</taxon>
        <taxon>Metazoa</taxon>
        <taxon>Spiralia</taxon>
        <taxon>Lophotrochozoa</taxon>
        <taxon>Platyhelminthes</taxon>
        <taxon>Cestoda</taxon>
        <taxon>Eucestoda</taxon>
        <taxon>Diphyllobothriidea</taxon>
        <taxon>Diphyllobothriidae</taxon>
        <taxon>Dibothriocephalus</taxon>
    </lineage>
</organism>
<dbReference type="OrthoDB" id="193300at2759"/>
<evidence type="ECO:0000313" key="3">
    <source>
        <dbReference type="Proteomes" id="UP000281553"/>
    </source>
</evidence>
<dbReference type="GO" id="GO:0008017">
    <property type="term" value="F:microtubule binding"/>
    <property type="evidence" value="ECO:0007669"/>
    <property type="project" value="TreeGrafter"/>
</dbReference>
<evidence type="ECO:0000259" key="1">
    <source>
        <dbReference type="PROSITE" id="PS50021"/>
    </source>
</evidence>
<sequence length="247" mass="28703">MELDDEVLRELYTWVDAIPLSRPKKNIARDFSDGVLVAEVVKHFFPKYVDLHNFQTCNRVEAKRNNWLMLNWRIFNKFNFKLSDDVIDALINARPGTIEKLLLLLRSKINKQLEEVDPDTIDEEQFLHQKPSKMPISPVNIKLAGQNNNVQTLRTDDFRDAAQKILLQKNTKASRQLITPTYSSSKPTVSTKADSDDNLRLLYEQKVQECLALEETVEILNAKIKRMAHLLELKDIRINELQANLNY</sequence>
<dbReference type="GO" id="GO:0005930">
    <property type="term" value="C:axoneme"/>
    <property type="evidence" value="ECO:0007669"/>
    <property type="project" value="TreeGrafter"/>
</dbReference>
<keyword evidence="3" id="KW-1185">Reference proteome</keyword>
<dbReference type="InterPro" id="IPR010441">
    <property type="entry name" value="CH_2"/>
</dbReference>
<dbReference type="Gene3D" id="1.10.418.10">
    <property type="entry name" value="Calponin-like domain"/>
    <property type="match status" value="1"/>
</dbReference>
<dbReference type="Proteomes" id="UP000281553">
    <property type="component" value="Unassembled WGS sequence"/>
</dbReference>
<gene>
    <name evidence="2" type="ORF">DILT_LOCUS7071</name>
</gene>
<dbReference type="FunFam" id="1.10.418.10:FF:000059">
    <property type="entry name" value="RIKEN cDNA 6430531B16 gene"/>
    <property type="match status" value="1"/>
</dbReference>
<dbReference type="Pfam" id="PF06294">
    <property type="entry name" value="CH_2"/>
    <property type="match status" value="1"/>
</dbReference>
<accession>A0A3P7LCX0</accession>
<name>A0A3P7LCX0_DIBLA</name>
<dbReference type="AlphaFoldDB" id="A0A3P7LCX0"/>
<dbReference type="EMBL" id="UYRU01051042">
    <property type="protein sequence ID" value="VDN11240.1"/>
    <property type="molecule type" value="Genomic_DNA"/>
</dbReference>
<feature type="domain" description="Calponin-homology (CH)" evidence="1">
    <location>
        <begin position="5"/>
        <end position="110"/>
    </location>
</feature>
<dbReference type="SUPFAM" id="SSF47576">
    <property type="entry name" value="Calponin-homology domain, CH-domain"/>
    <property type="match status" value="1"/>
</dbReference>
<proteinExistence type="predicted"/>
<protein>
    <recommendedName>
        <fullName evidence="1">Calponin-homology (CH) domain-containing protein</fullName>
    </recommendedName>
</protein>
<dbReference type="PROSITE" id="PS50021">
    <property type="entry name" value="CH"/>
    <property type="match status" value="1"/>
</dbReference>
<dbReference type="GO" id="GO:0051493">
    <property type="term" value="P:regulation of cytoskeleton organization"/>
    <property type="evidence" value="ECO:0007669"/>
    <property type="project" value="TreeGrafter"/>
</dbReference>
<dbReference type="InterPro" id="IPR036872">
    <property type="entry name" value="CH_dom_sf"/>
</dbReference>
<dbReference type="InterPro" id="IPR052111">
    <property type="entry name" value="Spermatogenesis_Ciliary_MAP"/>
</dbReference>